<evidence type="ECO:0000313" key="2">
    <source>
        <dbReference type="Proteomes" id="UP000003754"/>
    </source>
</evidence>
<sequence>MLNFEPKVKTVEITVQEGTTRLSQSTVADVVKAYMRERHRNIHPSDEIRVSFLDPNRTDDAVIVTVTRHEQG</sequence>
<organism evidence="1 2">
    <name type="scientific">Agrobacterium phage 7-7-1</name>
    <dbReference type="NCBI Taxonomy" id="1161931"/>
    <lineage>
        <taxon>Viruses</taxon>
        <taxon>Duplodnaviria</taxon>
        <taxon>Heunggongvirae</taxon>
        <taxon>Uroviricota</taxon>
        <taxon>Caudoviricetes</taxon>
        <taxon>Schmittlotzvirus</taxon>
        <taxon>Schmittlotzvirus sv771</taxon>
    </lineage>
</organism>
<gene>
    <name evidence="1" type="ORF">7-7-1_00069</name>
</gene>
<name>J7F9F1_9CAUD</name>
<reference evidence="1 2" key="1">
    <citation type="submission" date="2011-12" db="EMBL/GenBank/DDBJ databases">
        <title>The genome sequence of the flagella-specific Agrobacterium bacteriophage 7-7-1.</title>
        <authorList>
            <person name="Schmitt R."/>
            <person name="Van den Bossche A."/>
            <person name="Lavigne R."/>
            <person name="Kropinski A.M."/>
        </authorList>
    </citation>
    <scope>NUCLEOTIDE SEQUENCE [LARGE SCALE GENOMIC DNA]</scope>
</reference>
<keyword evidence="2" id="KW-1185">Reference proteome</keyword>
<accession>J7F9F1</accession>
<dbReference type="EMBL" id="JQ312117">
    <property type="protein sequence ID" value="AFH19767.1"/>
    <property type="molecule type" value="Genomic_DNA"/>
</dbReference>
<dbReference type="Proteomes" id="UP000003754">
    <property type="component" value="Segment"/>
</dbReference>
<dbReference type="GeneID" id="14012022"/>
<protein>
    <submittedName>
        <fullName evidence="1">Uncharacterized protein</fullName>
    </submittedName>
</protein>
<evidence type="ECO:0000313" key="1">
    <source>
        <dbReference type="EMBL" id="AFH19767.1"/>
    </source>
</evidence>
<dbReference type="RefSeq" id="YP_007006525.1">
    <property type="nucleotide sequence ID" value="NC_019519.1"/>
</dbReference>
<dbReference type="KEGG" id="vg:14012022"/>
<proteinExistence type="predicted"/>